<accession>A0A1I0ZTT8</accession>
<reference evidence="1 2" key="1">
    <citation type="submission" date="2016-10" db="EMBL/GenBank/DDBJ databases">
        <authorList>
            <person name="de Groot N.N."/>
        </authorList>
    </citation>
    <scope>NUCLEOTIDE SEQUENCE [LARGE SCALE GENOMIC DNA]</scope>
    <source>
        <strain evidence="1 2">DSM 5522</strain>
    </source>
</reference>
<gene>
    <name evidence="1" type="ORF">SAMN05216249_11762</name>
</gene>
<protein>
    <submittedName>
        <fullName evidence="1">Uncharacterized protein</fullName>
    </submittedName>
</protein>
<keyword evidence="2" id="KW-1185">Reference proteome</keyword>
<evidence type="ECO:0000313" key="1">
    <source>
        <dbReference type="EMBL" id="SFB29075.1"/>
    </source>
</evidence>
<dbReference type="EMBL" id="FOJY01000017">
    <property type="protein sequence ID" value="SFB29075.1"/>
    <property type="molecule type" value="Genomic_DNA"/>
</dbReference>
<evidence type="ECO:0000313" key="2">
    <source>
        <dbReference type="Proteomes" id="UP000198838"/>
    </source>
</evidence>
<dbReference type="AlphaFoldDB" id="A0A1I0ZTT8"/>
<name>A0A1I0ZTT8_9FIRM</name>
<organism evidence="1 2">
    <name type="scientific">Acetitomaculum ruminis DSM 5522</name>
    <dbReference type="NCBI Taxonomy" id="1120918"/>
    <lineage>
        <taxon>Bacteria</taxon>
        <taxon>Bacillati</taxon>
        <taxon>Bacillota</taxon>
        <taxon>Clostridia</taxon>
        <taxon>Lachnospirales</taxon>
        <taxon>Lachnospiraceae</taxon>
        <taxon>Acetitomaculum</taxon>
    </lineage>
</organism>
<dbReference type="Proteomes" id="UP000198838">
    <property type="component" value="Unassembled WGS sequence"/>
</dbReference>
<proteinExistence type="predicted"/>
<sequence>MNVVNIMDRKRIAVDVICQHSKDGSLIPMRVRVKDTEGEYQIYNIKEYKDLSHQGTKLMPDGVFVTNNTFVYECKIIVFGVKKLIRLYYELNNTIWHMTY</sequence>